<keyword evidence="6" id="KW-0234">DNA repair</keyword>
<proteinExistence type="predicted"/>
<keyword evidence="1" id="KW-0540">Nuclease</keyword>
<protein>
    <submittedName>
        <fullName evidence="8">UV DNA damage endonuclease</fullName>
        <ecNumber evidence="8">3.-.-.-</ecNumber>
    </submittedName>
</protein>
<feature type="compositionally biased region" description="Low complexity" evidence="7">
    <location>
        <begin position="652"/>
        <end position="695"/>
    </location>
</feature>
<evidence type="ECO:0000256" key="5">
    <source>
        <dbReference type="ARBA" id="ARBA00022801"/>
    </source>
</evidence>
<feature type="region of interest" description="Disordered" evidence="7">
    <location>
        <begin position="132"/>
        <end position="188"/>
    </location>
</feature>
<feature type="compositionally biased region" description="Low complexity" evidence="7">
    <location>
        <begin position="19"/>
        <end position="42"/>
    </location>
</feature>
<dbReference type="OrthoDB" id="541883at2759"/>
<name>A0A0D2M8D0_9CHLO</name>
<keyword evidence="2 8" id="KW-0255">Endonuclease</keyword>
<dbReference type="AlphaFoldDB" id="A0A0D2M8D0"/>
<dbReference type="GO" id="GO:0016787">
    <property type="term" value="F:hydrolase activity"/>
    <property type="evidence" value="ECO:0007669"/>
    <property type="project" value="UniProtKB-KW"/>
</dbReference>
<evidence type="ECO:0000256" key="7">
    <source>
        <dbReference type="SAM" id="MobiDB-lite"/>
    </source>
</evidence>
<dbReference type="GO" id="GO:0006289">
    <property type="term" value="P:nucleotide-excision repair"/>
    <property type="evidence" value="ECO:0007669"/>
    <property type="project" value="InterPro"/>
</dbReference>
<evidence type="ECO:0000256" key="2">
    <source>
        <dbReference type="ARBA" id="ARBA00022759"/>
    </source>
</evidence>
<dbReference type="Gene3D" id="3.20.20.150">
    <property type="entry name" value="Divalent-metal-dependent TIM barrel enzymes"/>
    <property type="match status" value="1"/>
</dbReference>
<organism evidence="8 9">
    <name type="scientific">Monoraphidium neglectum</name>
    <dbReference type="NCBI Taxonomy" id="145388"/>
    <lineage>
        <taxon>Eukaryota</taxon>
        <taxon>Viridiplantae</taxon>
        <taxon>Chlorophyta</taxon>
        <taxon>core chlorophytes</taxon>
        <taxon>Chlorophyceae</taxon>
        <taxon>CS clade</taxon>
        <taxon>Sphaeropleales</taxon>
        <taxon>Selenastraceae</taxon>
        <taxon>Monoraphidium</taxon>
    </lineage>
</organism>
<dbReference type="GO" id="GO:0009411">
    <property type="term" value="P:response to UV"/>
    <property type="evidence" value="ECO:0007669"/>
    <property type="project" value="InterPro"/>
</dbReference>
<dbReference type="InterPro" id="IPR036237">
    <property type="entry name" value="Xyl_isomerase-like_sf"/>
</dbReference>
<dbReference type="EC" id="3.-.-.-" evidence="8"/>
<keyword evidence="4" id="KW-0228">DNA excision</keyword>
<keyword evidence="3" id="KW-0227">DNA damage</keyword>
<dbReference type="PANTHER" id="PTHR31290:SF5">
    <property type="entry name" value="UV-DAMAGE ENDONUCLEASE"/>
    <property type="match status" value="1"/>
</dbReference>
<dbReference type="GO" id="GO:0004519">
    <property type="term" value="F:endonuclease activity"/>
    <property type="evidence" value="ECO:0007669"/>
    <property type="project" value="UniProtKB-KW"/>
</dbReference>
<dbReference type="SUPFAM" id="SSF51658">
    <property type="entry name" value="Xylose isomerase-like"/>
    <property type="match status" value="1"/>
</dbReference>
<dbReference type="EMBL" id="KK102600">
    <property type="protein sequence ID" value="KIY97366.1"/>
    <property type="molecule type" value="Genomic_DNA"/>
</dbReference>
<reference evidence="8 9" key="1">
    <citation type="journal article" date="2013" name="BMC Genomics">
        <title>Reconstruction of the lipid metabolism for the microalga Monoraphidium neglectum from its genome sequence reveals characteristics suitable for biofuel production.</title>
        <authorList>
            <person name="Bogen C."/>
            <person name="Al-Dilaimi A."/>
            <person name="Albersmeier A."/>
            <person name="Wichmann J."/>
            <person name="Grundmann M."/>
            <person name="Rupp O."/>
            <person name="Lauersen K.J."/>
            <person name="Blifernez-Klassen O."/>
            <person name="Kalinowski J."/>
            <person name="Goesmann A."/>
            <person name="Mussgnug J.H."/>
            <person name="Kruse O."/>
        </authorList>
    </citation>
    <scope>NUCLEOTIDE SEQUENCE [LARGE SCALE GENOMIC DNA]</scope>
    <source>
        <strain evidence="8 9">SAG 48.87</strain>
    </source>
</reference>
<gene>
    <name evidence="8" type="ORF">MNEG_10596</name>
</gene>
<evidence type="ECO:0000256" key="6">
    <source>
        <dbReference type="ARBA" id="ARBA00023204"/>
    </source>
</evidence>
<dbReference type="Pfam" id="PF03851">
    <property type="entry name" value="UvdE"/>
    <property type="match status" value="2"/>
</dbReference>
<dbReference type="PANTHER" id="PTHR31290">
    <property type="entry name" value="UV-DAMAGE ENDONUCLEASE"/>
    <property type="match status" value="1"/>
</dbReference>
<evidence type="ECO:0000313" key="8">
    <source>
        <dbReference type="EMBL" id="KIY97366.1"/>
    </source>
</evidence>
<dbReference type="Proteomes" id="UP000054498">
    <property type="component" value="Unassembled WGS sequence"/>
</dbReference>
<dbReference type="GeneID" id="25727774"/>
<feature type="region of interest" description="Disordered" evidence="7">
    <location>
        <begin position="1"/>
        <end position="99"/>
    </location>
</feature>
<dbReference type="KEGG" id="mng:MNEG_10596"/>
<feature type="compositionally biased region" description="Low complexity" evidence="7">
    <location>
        <begin position="159"/>
        <end position="175"/>
    </location>
</feature>
<dbReference type="RefSeq" id="XP_013896386.1">
    <property type="nucleotide sequence ID" value="XM_014040932.1"/>
</dbReference>
<evidence type="ECO:0000256" key="3">
    <source>
        <dbReference type="ARBA" id="ARBA00022763"/>
    </source>
</evidence>
<dbReference type="InterPro" id="IPR004601">
    <property type="entry name" value="UvdE"/>
</dbReference>
<feature type="compositionally biased region" description="Basic and acidic residues" evidence="7">
    <location>
        <begin position="132"/>
        <end position="143"/>
    </location>
</feature>
<feature type="region of interest" description="Disordered" evidence="7">
    <location>
        <begin position="609"/>
        <end position="695"/>
    </location>
</feature>
<evidence type="ECO:0000256" key="1">
    <source>
        <dbReference type="ARBA" id="ARBA00022722"/>
    </source>
</evidence>
<feature type="compositionally biased region" description="Low complexity" evidence="7">
    <location>
        <begin position="49"/>
        <end position="58"/>
    </location>
</feature>
<feature type="compositionally biased region" description="Low complexity" evidence="7">
    <location>
        <begin position="631"/>
        <end position="644"/>
    </location>
</feature>
<evidence type="ECO:0000256" key="4">
    <source>
        <dbReference type="ARBA" id="ARBA00022769"/>
    </source>
</evidence>
<keyword evidence="9" id="KW-1185">Reference proteome</keyword>
<evidence type="ECO:0000313" key="9">
    <source>
        <dbReference type="Proteomes" id="UP000054498"/>
    </source>
</evidence>
<keyword evidence="5 8" id="KW-0378">Hydrolase</keyword>
<accession>A0A0D2M8D0</accession>
<sequence>MPAPAGDQGRQPAPRRGKCAAAAAGPAPAAAAAVAAPAVPASARRKRPAAAAPSAACRNGERPRTPPPSPSRDAGEGGGAAAPPPKKARKPTKKQIAERVASEARHGLFLGDVSLLAAYSHISAFFCGAPQHEEHGSEGRQEGGDGIPGGEDKLGSKPARGADAGRGAALAAAQAAHEDEHGCSDAAGAAAPGAAEAAEAAARLPFDLDAAGRDQARALAAIERAASGPAGRGQRLALHLHRRGGGGQVEVEVKAEGAGEGVGGGGAAGRELLVLPNLGYACLNMTLRQYDVFNSRNLVQRTFKGEGGLAAVSRAALANARDLAPIIRRVRPHDFHNPLWSLPPHRARRPPSPAVQWNESHGIRLFRVSSTILPWMTFYKMEDLEDWAEIQKALQEAGALARRFGHRLTYHPSEFCKIAGPDRAEWVTQSVAELEINIHVGGTYGGEKEATLRRFSDVVNTRLSPNCKARLTVENDDRASLYSVRDLLLVHRLTGIPIVFDFHHHGFCDGGWTEEEAFRAAIATWPQAHYVRGPIHLYGEEGRVDVMIESKAKELALLRYRQAVLEDGGRVAPPPGQPPTRRADIPSGGKAGELRDGLEAAAAWLKEAGGAEDVREEERSSPAGGRGRGRGASLRKGSSRGAARAARRRVAARAASPGSEDSSSSEGTSSESMPSSTATSSGGTPTSSSSSDQSS</sequence>
<feature type="region of interest" description="Disordered" evidence="7">
    <location>
        <begin position="568"/>
        <end position="593"/>
    </location>
</feature>